<evidence type="ECO:0000256" key="4">
    <source>
        <dbReference type="ARBA" id="ARBA00022692"/>
    </source>
</evidence>
<evidence type="ECO:0000256" key="2">
    <source>
        <dbReference type="ARBA" id="ARBA00005245"/>
    </source>
</evidence>
<keyword evidence="5" id="KW-0256">Endoplasmic reticulum</keyword>
<protein>
    <recommendedName>
        <fullName evidence="3">Signal peptidase complex subunit 1</fullName>
    </recommendedName>
</protein>
<organism evidence="10 11">
    <name type="scientific">Cylindrobasidium torrendii FP15055 ss-10</name>
    <dbReference type="NCBI Taxonomy" id="1314674"/>
    <lineage>
        <taxon>Eukaryota</taxon>
        <taxon>Fungi</taxon>
        <taxon>Dikarya</taxon>
        <taxon>Basidiomycota</taxon>
        <taxon>Agaricomycotina</taxon>
        <taxon>Agaricomycetes</taxon>
        <taxon>Agaricomycetidae</taxon>
        <taxon>Agaricales</taxon>
        <taxon>Marasmiineae</taxon>
        <taxon>Physalacriaceae</taxon>
        <taxon>Cylindrobasidium</taxon>
    </lineage>
</organism>
<comment type="similarity">
    <text evidence="2">Belongs to the SPCS1 family.</text>
</comment>
<dbReference type="Proteomes" id="UP000054007">
    <property type="component" value="Unassembled WGS sequence"/>
</dbReference>
<dbReference type="EMBL" id="KN880465">
    <property type="protein sequence ID" value="KIY70608.1"/>
    <property type="molecule type" value="Genomic_DNA"/>
</dbReference>
<dbReference type="PANTHER" id="PTHR13202">
    <property type="entry name" value="MICROSOMAL SIGNAL PEPTIDASE 12 KDA SUBUNIT"/>
    <property type="match status" value="1"/>
</dbReference>
<feature type="transmembrane region" description="Helical" evidence="9">
    <location>
        <begin position="50"/>
        <end position="68"/>
    </location>
</feature>
<evidence type="ECO:0000256" key="1">
    <source>
        <dbReference type="ARBA" id="ARBA00004477"/>
    </source>
</evidence>
<dbReference type="OrthoDB" id="263893at2759"/>
<evidence type="ECO:0000313" key="11">
    <source>
        <dbReference type="Proteomes" id="UP000054007"/>
    </source>
</evidence>
<comment type="function">
    <text evidence="8">Component of the signal peptidase complex (SPC) which catalyzes the cleavage of N-terminal signal sequences from nascent proteins as they are translocated into the lumen of the endoplasmic reticulum. Dispensable for SPC enzymatic activity.</text>
</comment>
<evidence type="ECO:0000313" key="10">
    <source>
        <dbReference type="EMBL" id="KIY70608.1"/>
    </source>
</evidence>
<sequence length="88" mass="9815">MSAIFGDALEAKIDFHGQALVELIAKAWLVVAAVVSFVVGWWFQSLRLTLVAYGASTLILAVVVLPPWPMYNKHPVKWLPVKEKPKNE</sequence>
<accession>A0A0D7BJ72</accession>
<evidence type="ECO:0000256" key="9">
    <source>
        <dbReference type="SAM" id="Phobius"/>
    </source>
</evidence>
<gene>
    <name evidence="10" type="ORF">CYLTODRAFT_419567</name>
</gene>
<keyword evidence="11" id="KW-1185">Reference proteome</keyword>
<keyword evidence="4 9" id="KW-0812">Transmembrane</keyword>
<comment type="subcellular location">
    <subcellularLocation>
        <location evidence="1">Endoplasmic reticulum membrane</location>
        <topology evidence="1">Multi-pass membrane protein</topology>
    </subcellularLocation>
</comment>
<name>A0A0D7BJ72_9AGAR</name>
<evidence type="ECO:0000256" key="3">
    <source>
        <dbReference type="ARBA" id="ARBA00017059"/>
    </source>
</evidence>
<dbReference type="PANTHER" id="PTHR13202:SF0">
    <property type="entry name" value="SIGNAL PEPTIDASE COMPLEX SUBUNIT 1"/>
    <property type="match status" value="1"/>
</dbReference>
<dbReference type="AlphaFoldDB" id="A0A0D7BJ72"/>
<dbReference type="GO" id="GO:0045047">
    <property type="term" value="P:protein targeting to ER"/>
    <property type="evidence" value="ECO:0007669"/>
    <property type="project" value="TreeGrafter"/>
</dbReference>
<evidence type="ECO:0000256" key="7">
    <source>
        <dbReference type="ARBA" id="ARBA00023136"/>
    </source>
</evidence>
<evidence type="ECO:0000256" key="6">
    <source>
        <dbReference type="ARBA" id="ARBA00022989"/>
    </source>
</evidence>
<dbReference type="GO" id="GO:0006465">
    <property type="term" value="P:signal peptide processing"/>
    <property type="evidence" value="ECO:0007669"/>
    <property type="project" value="InterPro"/>
</dbReference>
<dbReference type="InterPro" id="IPR009542">
    <property type="entry name" value="Spc1/SPCS1"/>
</dbReference>
<evidence type="ECO:0000256" key="5">
    <source>
        <dbReference type="ARBA" id="ARBA00022824"/>
    </source>
</evidence>
<dbReference type="STRING" id="1314674.A0A0D7BJ72"/>
<dbReference type="GO" id="GO:0005787">
    <property type="term" value="C:signal peptidase complex"/>
    <property type="evidence" value="ECO:0007669"/>
    <property type="project" value="InterPro"/>
</dbReference>
<keyword evidence="6 9" id="KW-1133">Transmembrane helix</keyword>
<proteinExistence type="inferred from homology"/>
<evidence type="ECO:0000256" key="8">
    <source>
        <dbReference type="ARBA" id="ARBA00045204"/>
    </source>
</evidence>
<keyword evidence="7 9" id="KW-0472">Membrane</keyword>
<reference evidence="10 11" key="1">
    <citation type="journal article" date="2015" name="Fungal Genet. Biol.">
        <title>Evolution of novel wood decay mechanisms in Agaricales revealed by the genome sequences of Fistulina hepatica and Cylindrobasidium torrendii.</title>
        <authorList>
            <person name="Floudas D."/>
            <person name="Held B.W."/>
            <person name="Riley R."/>
            <person name="Nagy L.G."/>
            <person name="Koehler G."/>
            <person name="Ransdell A.S."/>
            <person name="Younus H."/>
            <person name="Chow J."/>
            <person name="Chiniquy J."/>
            <person name="Lipzen A."/>
            <person name="Tritt A."/>
            <person name="Sun H."/>
            <person name="Haridas S."/>
            <person name="LaButti K."/>
            <person name="Ohm R.A."/>
            <person name="Kues U."/>
            <person name="Blanchette R.A."/>
            <person name="Grigoriev I.V."/>
            <person name="Minto R.E."/>
            <person name="Hibbett D.S."/>
        </authorList>
    </citation>
    <scope>NUCLEOTIDE SEQUENCE [LARGE SCALE GENOMIC DNA]</scope>
    <source>
        <strain evidence="10 11">FP15055 ss-10</strain>
    </source>
</reference>
<feature type="transmembrane region" description="Helical" evidence="9">
    <location>
        <begin position="23"/>
        <end position="43"/>
    </location>
</feature>
<dbReference type="Pfam" id="PF06645">
    <property type="entry name" value="SPC12"/>
    <property type="match status" value="1"/>
</dbReference>